<gene>
    <name evidence="3" type="ORF">CHRIB12_LOCUS8011</name>
</gene>
<dbReference type="VEuPathDB" id="FungiDB:RhiirFUN_011591"/>
<proteinExistence type="predicted"/>
<evidence type="ECO:0000313" key="3">
    <source>
        <dbReference type="EMBL" id="CAB5360072.1"/>
    </source>
</evidence>
<name>A0A915Z3R1_9GLOM</name>
<sequence length="405" mass="45878">MKLTSLLSGRRRSEPKHLLRIKLFTMIMLIACLTGYLAVLIIDVNQGASIIVTSYVNVDGVRPPNLHFSGVYNASITGCAEAHMVNKEFVPVDCLGDMKQSYDEKSKKFLVDYQPSKDVFFSKNSLYYIVLFFVVHEEITLEKPWEMFLAAYDSERDLYYQNPSDDVDDMIFAMNTYSIVPNQGYKFAYSNIIREAIVPSWMDDFGVPPTYEQKPYITSNLVGGQLQNKNSGGMLQFTIQPKYINTIQLNREVRFVSFVFQYNCNLILIFTNCSLGLIGGAWGLAAAIYTFLFGAKTLQPWGVVQSYCCGFSRLTQNKLKDSLPIVPFSDDPNTKGHQINSLSLAEQNNLLLSRLNNLESFLQEYVVDVKYLDRIRDNMNTANNTGYNQNTNSESSTLGTISSHQ</sequence>
<dbReference type="AlphaFoldDB" id="A0A915Z3R1"/>
<organism evidence="3 4">
    <name type="scientific">Rhizophagus irregularis</name>
    <dbReference type="NCBI Taxonomy" id="588596"/>
    <lineage>
        <taxon>Eukaryota</taxon>
        <taxon>Fungi</taxon>
        <taxon>Fungi incertae sedis</taxon>
        <taxon>Mucoromycota</taxon>
        <taxon>Glomeromycotina</taxon>
        <taxon>Glomeromycetes</taxon>
        <taxon>Glomerales</taxon>
        <taxon>Glomeraceae</taxon>
        <taxon>Rhizophagus</taxon>
    </lineage>
</organism>
<reference evidence="3" key="1">
    <citation type="submission" date="2020-05" db="EMBL/GenBank/DDBJ databases">
        <authorList>
            <person name="Rincon C."/>
            <person name="Sanders R I."/>
            <person name="Robbins C."/>
            <person name="Chaturvedi A."/>
        </authorList>
    </citation>
    <scope>NUCLEOTIDE SEQUENCE</scope>
    <source>
        <strain evidence="3">CHB12</strain>
    </source>
</reference>
<evidence type="ECO:0000256" key="1">
    <source>
        <dbReference type="SAM" id="MobiDB-lite"/>
    </source>
</evidence>
<keyword evidence="2" id="KW-0812">Transmembrane</keyword>
<keyword evidence="2" id="KW-0472">Membrane</keyword>
<comment type="caution">
    <text evidence="3">The sequence shown here is derived from an EMBL/GenBank/DDBJ whole genome shotgun (WGS) entry which is preliminary data.</text>
</comment>
<feature type="transmembrane region" description="Helical" evidence="2">
    <location>
        <begin position="266"/>
        <end position="292"/>
    </location>
</feature>
<accession>A0A915Z3R1</accession>
<dbReference type="Proteomes" id="UP000684084">
    <property type="component" value="Unassembled WGS sequence"/>
</dbReference>
<protein>
    <submittedName>
        <fullName evidence="3">Uncharacterized protein</fullName>
    </submittedName>
</protein>
<dbReference type="OrthoDB" id="2339300at2759"/>
<feature type="transmembrane region" description="Helical" evidence="2">
    <location>
        <begin position="21"/>
        <end position="42"/>
    </location>
</feature>
<feature type="region of interest" description="Disordered" evidence="1">
    <location>
        <begin position="381"/>
        <end position="405"/>
    </location>
</feature>
<evidence type="ECO:0000313" key="4">
    <source>
        <dbReference type="Proteomes" id="UP000684084"/>
    </source>
</evidence>
<dbReference type="EMBL" id="CAGKOT010000015">
    <property type="protein sequence ID" value="CAB5360072.1"/>
    <property type="molecule type" value="Genomic_DNA"/>
</dbReference>
<keyword evidence="2" id="KW-1133">Transmembrane helix</keyword>
<evidence type="ECO:0000256" key="2">
    <source>
        <dbReference type="SAM" id="Phobius"/>
    </source>
</evidence>